<dbReference type="InterPro" id="IPR002508">
    <property type="entry name" value="MurNAc-LAA_cat"/>
</dbReference>
<dbReference type="PANTHER" id="PTHR30404">
    <property type="entry name" value="N-ACETYLMURAMOYL-L-ALANINE AMIDASE"/>
    <property type="match status" value="1"/>
</dbReference>
<dbReference type="Proteomes" id="UP001241848">
    <property type="component" value="Unassembled WGS sequence"/>
</dbReference>
<keyword evidence="1 3" id="KW-0378">Hydrolase</keyword>
<gene>
    <name evidence="3" type="primary">cwlD</name>
    <name evidence="3" type="ORF">OIN60_03800</name>
</gene>
<sequence>MLKYRNRNITLWIRYRTLKKGLLSLCLLLLFMTVTVSDIPAAKTWTYWSLPLAGKVIVLDAGHGGPDGGAVSKEGVIEKDINLAIAFYLRDYLQQAGAVVKLTRENDRDLADDSTKGYSRRKTEDLKRRVRLIEEYNADLFLSIHMNSVPSSKWSGAQTFYYPSHADNASLATLIQDEIRRNMENTDRVAKTVDTVYLLQALKMPSALVEIGFLSHPGEARLLADEVYQRQISAAVYKGILRYISGERVDLQAGK</sequence>
<dbReference type="RefSeq" id="WP_305753555.1">
    <property type="nucleotide sequence ID" value="NZ_JAPCKK010000008.1"/>
</dbReference>
<dbReference type="EC" id="3.5.1.28" evidence="3"/>
<evidence type="ECO:0000313" key="4">
    <source>
        <dbReference type="Proteomes" id="UP001241848"/>
    </source>
</evidence>
<evidence type="ECO:0000313" key="3">
    <source>
        <dbReference type="EMBL" id="MDP4095915.1"/>
    </source>
</evidence>
<name>A0ABT9FMS6_9BACL</name>
<dbReference type="Gene3D" id="3.40.630.40">
    <property type="entry name" value="Zn-dependent exopeptidases"/>
    <property type="match status" value="1"/>
</dbReference>
<dbReference type="Pfam" id="PF01520">
    <property type="entry name" value="Amidase_3"/>
    <property type="match status" value="1"/>
</dbReference>
<accession>A0ABT9FMS6</accession>
<protein>
    <submittedName>
        <fullName evidence="3">N-acetylmuramoyl-L-alanine amidase CwlD</fullName>
        <ecNumber evidence="3">3.5.1.28</ecNumber>
    </submittedName>
</protein>
<evidence type="ECO:0000259" key="2">
    <source>
        <dbReference type="SMART" id="SM00646"/>
    </source>
</evidence>
<dbReference type="InterPro" id="IPR014234">
    <property type="entry name" value="Spore_CwlD"/>
</dbReference>
<reference evidence="3 4" key="1">
    <citation type="submission" date="2022-10" db="EMBL/GenBank/DDBJ databases">
        <title>Paenibacillus description and whole genome data of maize root bacterial community.</title>
        <authorList>
            <person name="Marton D."/>
            <person name="Farkas M."/>
            <person name="Cserhati M."/>
        </authorList>
    </citation>
    <scope>NUCLEOTIDE SEQUENCE [LARGE SCALE GENOMIC DNA]</scope>
    <source>
        <strain evidence="3 4">P96</strain>
    </source>
</reference>
<dbReference type="PANTHER" id="PTHR30404:SF0">
    <property type="entry name" value="N-ACETYLMURAMOYL-L-ALANINE AMIDASE AMIC"/>
    <property type="match status" value="1"/>
</dbReference>
<dbReference type="SMART" id="SM00646">
    <property type="entry name" value="Ami_3"/>
    <property type="match status" value="1"/>
</dbReference>
<dbReference type="InterPro" id="IPR050695">
    <property type="entry name" value="N-acetylmuramoyl_amidase_3"/>
</dbReference>
<evidence type="ECO:0000256" key="1">
    <source>
        <dbReference type="ARBA" id="ARBA00022801"/>
    </source>
</evidence>
<keyword evidence="4" id="KW-1185">Reference proteome</keyword>
<dbReference type="EMBL" id="JAPCKK010000008">
    <property type="protein sequence ID" value="MDP4095915.1"/>
    <property type="molecule type" value="Genomic_DNA"/>
</dbReference>
<dbReference type="CDD" id="cd02696">
    <property type="entry name" value="MurNAc-LAA"/>
    <property type="match status" value="1"/>
</dbReference>
<proteinExistence type="predicted"/>
<organism evidence="3 4">
    <name type="scientific">Paenibacillus zeirhizosphaerae</name>
    <dbReference type="NCBI Taxonomy" id="2987519"/>
    <lineage>
        <taxon>Bacteria</taxon>
        <taxon>Bacillati</taxon>
        <taxon>Bacillota</taxon>
        <taxon>Bacilli</taxon>
        <taxon>Bacillales</taxon>
        <taxon>Paenibacillaceae</taxon>
        <taxon>Paenibacillus</taxon>
    </lineage>
</organism>
<dbReference type="NCBIfam" id="TIGR02883">
    <property type="entry name" value="spore_cwlD"/>
    <property type="match status" value="1"/>
</dbReference>
<feature type="domain" description="MurNAc-LAA" evidence="2">
    <location>
        <begin position="130"/>
        <end position="241"/>
    </location>
</feature>
<dbReference type="SUPFAM" id="SSF53187">
    <property type="entry name" value="Zn-dependent exopeptidases"/>
    <property type="match status" value="1"/>
</dbReference>
<comment type="caution">
    <text evidence="3">The sequence shown here is derived from an EMBL/GenBank/DDBJ whole genome shotgun (WGS) entry which is preliminary data.</text>
</comment>
<dbReference type="GO" id="GO:0008745">
    <property type="term" value="F:N-acetylmuramoyl-L-alanine amidase activity"/>
    <property type="evidence" value="ECO:0007669"/>
    <property type="project" value="UniProtKB-EC"/>
</dbReference>